<reference evidence="1 2" key="1">
    <citation type="submission" date="2014-12" db="EMBL/GenBank/DDBJ databases">
        <title>Genome assembly of Enhygromyxa salina DSM 15201.</title>
        <authorList>
            <person name="Sharma G."/>
            <person name="Subramanian S."/>
        </authorList>
    </citation>
    <scope>NUCLEOTIDE SEQUENCE [LARGE SCALE GENOMIC DNA]</scope>
    <source>
        <strain evidence="1 2">DSM 15201</strain>
    </source>
</reference>
<dbReference type="AlphaFoldDB" id="A0A0C2CZJ7"/>
<dbReference type="Proteomes" id="UP000031599">
    <property type="component" value="Unassembled WGS sequence"/>
</dbReference>
<name>A0A0C2CZJ7_9BACT</name>
<organism evidence="1 2">
    <name type="scientific">Enhygromyxa salina</name>
    <dbReference type="NCBI Taxonomy" id="215803"/>
    <lineage>
        <taxon>Bacteria</taxon>
        <taxon>Pseudomonadati</taxon>
        <taxon>Myxococcota</taxon>
        <taxon>Polyangia</taxon>
        <taxon>Nannocystales</taxon>
        <taxon>Nannocystaceae</taxon>
        <taxon>Enhygromyxa</taxon>
    </lineage>
</organism>
<accession>A0A0C2CZJ7</accession>
<proteinExistence type="predicted"/>
<comment type="caution">
    <text evidence="1">The sequence shown here is derived from an EMBL/GenBank/DDBJ whole genome shotgun (WGS) entry which is preliminary data.</text>
</comment>
<gene>
    <name evidence="1" type="ORF">DB30_04445</name>
</gene>
<sequence length="219" mass="23598">MLRTSLIAPLACALLLRETLCTSCVGGDDSPCEYEVVSLAADAETPWGTTPADDIAALEVPQHGTWRWGDSTESIEIDQSGFEQPAWATYVHDPTTIRFSDHVAGGRGIACDGQTVMVDGTLTITDEQDAVILSVPVTALRQDMAGDAYGASPQYSPISLFSDELHEKAEWDMTQVFGAILWINGGRLSGEFYYHGQSMRTETTGDGVVSLVGLFEADE</sequence>
<dbReference type="RefSeq" id="WP_052549659.1">
    <property type="nucleotide sequence ID" value="NZ_JMCC02000038.1"/>
</dbReference>
<protein>
    <submittedName>
        <fullName evidence="1">Uncharacterized protein</fullName>
    </submittedName>
</protein>
<dbReference type="EMBL" id="JMCC02000038">
    <property type="protein sequence ID" value="KIG16401.1"/>
    <property type="molecule type" value="Genomic_DNA"/>
</dbReference>
<evidence type="ECO:0000313" key="1">
    <source>
        <dbReference type="EMBL" id="KIG16401.1"/>
    </source>
</evidence>
<evidence type="ECO:0000313" key="2">
    <source>
        <dbReference type="Proteomes" id="UP000031599"/>
    </source>
</evidence>